<proteinExistence type="predicted"/>
<feature type="domain" description="Reverse transcriptase Ty1/copia-type" evidence="1">
    <location>
        <begin position="98"/>
        <end position="184"/>
    </location>
</feature>
<dbReference type="EMBL" id="BQNB010019795">
    <property type="protein sequence ID" value="GJT89145.1"/>
    <property type="molecule type" value="Genomic_DNA"/>
</dbReference>
<protein>
    <submittedName>
        <fullName evidence="2">Retrovirus-related pol polyprotein from transposon TNT 1-94</fullName>
    </submittedName>
</protein>
<reference evidence="2" key="2">
    <citation type="submission" date="2022-01" db="EMBL/GenBank/DDBJ databases">
        <authorList>
            <person name="Yamashiro T."/>
            <person name="Shiraishi A."/>
            <person name="Satake H."/>
            <person name="Nakayama K."/>
        </authorList>
    </citation>
    <scope>NUCLEOTIDE SEQUENCE</scope>
</reference>
<sequence>MITKRGRRLQRYDLQLIMCGNIVKDSNSYLKSKGSIEDFVSFREMITSQLQGKLWLYDEVRWVDKMQEYLNQFYRNNVWTLVPLPYGKISIGSKWEEGIDYDETFAPVARMEAIRIFLSFSTYMNFIVFQIDVKSAFRNKKLKEEVYVKQPPGFKINEFPDYVCKLDKALYRLKQAPRAWYMKGTPSLGLCAKKQQSVAISSTKAEYVVNAGCCVKILWMKSQLSDYGIDYKMVPIFCDNTSAIAISNNSVLHSTTKYIDIRYHLIRDHILKGGIELLFIPTDYQVADIFTKPLDEPTFTRLKAELDILNID</sequence>
<dbReference type="CDD" id="cd09272">
    <property type="entry name" value="RNase_HI_RT_Ty1"/>
    <property type="match status" value="1"/>
</dbReference>
<reference evidence="2" key="1">
    <citation type="journal article" date="2022" name="Int. J. Mol. Sci.">
        <title>Draft Genome of Tanacetum Coccineum: Genomic Comparison of Closely Related Tanacetum-Family Plants.</title>
        <authorList>
            <person name="Yamashiro T."/>
            <person name="Shiraishi A."/>
            <person name="Nakayama K."/>
            <person name="Satake H."/>
        </authorList>
    </citation>
    <scope>NUCLEOTIDE SEQUENCE</scope>
</reference>
<gene>
    <name evidence="2" type="ORF">Tco_1070862</name>
</gene>
<dbReference type="InterPro" id="IPR013103">
    <property type="entry name" value="RVT_2"/>
</dbReference>
<dbReference type="Pfam" id="PF07727">
    <property type="entry name" value="RVT_2"/>
    <property type="match status" value="1"/>
</dbReference>
<name>A0ABQ5HPF4_9ASTR</name>
<evidence type="ECO:0000259" key="1">
    <source>
        <dbReference type="Pfam" id="PF07727"/>
    </source>
</evidence>
<dbReference type="PANTHER" id="PTHR11439">
    <property type="entry name" value="GAG-POL-RELATED RETROTRANSPOSON"/>
    <property type="match status" value="1"/>
</dbReference>
<evidence type="ECO:0000313" key="3">
    <source>
        <dbReference type="Proteomes" id="UP001151760"/>
    </source>
</evidence>
<comment type="caution">
    <text evidence="2">The sequence shown here is derived from an EMBL/GenBank/DDBJ whole genome shotgun (WGS) entry which is preliminary data.</text>
</comment>
<dbReference type="PANTHER" id="PTHR11439:SF483">
    <property type="entry name" value="PEPTIDE SYNTHASE GLIP-LIKE, PUTATIVE (AFU_ORTHOLOGUE AFUA_3G12920)-RELATED"/>
    <property type="match status" value="1"/>
</dbReference>
<organism evidence="2 3">
    <name type="scientific">Tanacetum coccineum</name>
    <dbReference type="NCBI Taxonomy" id="301880"/>
    <lineage>
        <taxon>Eukaryota</taxon>
        <taxon>Viridiplantae</taxon>
        <taxon>Streptophyta</taxon>
        <taxon>Embryophyta</taxon>
        <taxon>Tracheophyta</taxon>
        <taxon>Spermatophyta</taxon>
        <taxon>Magnoliopsida</taxon>
        <taxon>eudicotyledons</taxon>
        <taxon>Gunneridae</taxon>
        <taxon>Pentapetalae</taxon>
        <taxon>asterids</taxon>
        <taxon>campanulids</taxon>
        <taxon>Asterales</taxon>
        <taxon>Asteraceae</taxon>
        <taxon>Asteroideae</taxon>
        <taxon>Anthemideae</taxon>
        <taxon>Anthemidinae</taxon>
        <taxon>Tanacetum</taxon>
    </lineage>
</organism>
<keyword evidence="3" id="KW-1185">Reference proteome</keyword>
<evidence type="ECO:0000313" key="2">
    <source>
        <dbReference type="EMBL" id="GJT89145.1"/>
    </source>
</evidence>
<dbReference type="Proteomes" id="UP001151760">
    <property type="component" value="Unassembled WGS sequence"/>
</dbReference>
<accession>A0ABQ5HPF4</accession>